<dbReference type="Proteomes" id="UP000601435">
    <property type="component" value="Unassembled WGS sequence"/>
</dbReference>
<dbReference type="EMBL" id="CAJNJA010091286">
    <property type="protein sequence ID" value="CAE7940428.1"/>
    <property type="molecule type" value="Genomic_DNA"/>
</dbReference>
<sequence>MLSGPVRVQPETKYVAEVVVLVTTLGAKRVEYNAGKRARDLLEIKGVHHKVIDFNRDARQAGTGDAENKAIQKLMEDRRLQTGGNNDLLLPQVFIDGNYVGNASDLQGLEDDGLLENILLRKACMQCGYSRRDPGMTQCPACGASYQEILPGEMTISQALQELAQHEDDFDDEDSQKLRLPPSVSCSPKTQYMLPCARMSCCCPRMLHMQSTCVQSGSVWQDVVIELAQYYEDGEEEFPEAEAPTVASPSSVQLPPSGQEDVVTQTVTKSLTEFPEERRSALGLRPGRRPLLQKSQVPRKRLSSRWILPLRLKLAMSVGSVALETAKFALGEQVQYWSDSKNRWMDAIVEGIRLKEGNVVYDLFSLLQVLHMATNPPFSDSYSEPPARH</sequence>
<feature type="compositionally biased region" description="Polar residues" evidence="1">
    <location>
        <begin position="247"/>
        <end position="260"/>
    </location>
</feature>
<gene>
    <name evidence="2" type="primary">LOC34620909</name>
    <name evidence="2" type="ORF">SNEC2469_LOCUS33885</name>
</gene>
<reference evidence="2" key="1">
    <citation type="submission" date="2021-02" db="EMBL/GenBank/DDBJ databases">
        <authorList>
            <person name="Dougan E. K."/>
            <person name="Rhodes N."/>
            <person name="Thang M."/>
            <person name="Chan C."/>
        </authorList>
    </citation>
    <scope>NUCLEOTIDE SEQUENCE</scope>
</reference>
<evidence type="ECO:0000256" key="1">
    <source>
        <dbReference type="SAM" id="MobiDB-lite"/>
    </source>
</evidence>
<evidence type="ECO:0000313" key="2">
    <source>
        <dbReference type="EMBL" id="CAE7940428.1"/>
    </source>
</evidence>
<name>A0A813C9G8_9DINO</name>
<organism evidence="2 3">
    <name type="scientific">Symbiodinium necroappetens</name>
    <dbReference type="NCBI Taxonomy" id="1628268"/>
    <lineage>
        <taxon>Eukaryota</taxon>
        <taxon>Sar</taxon>
        <taxon>Alveolata</taxon>
        <taxon>Dinophyceae</taxon>
        <taxon>Suessiales</taxon>
        <taxon>Symbiodiniaceae</taxon>
        <taxon>Symbiodinium</taxon>
    </lineage>
</organism>
<accession>A0A813C9G8</accession>
<dbReference type="SUPFAM" id="SSF52833">
    <property type="entry name" value="Thioredoxin-like"/>
    <property type="match status" value="1"/>
</dbReference>
<dbReference type="Gene3D" id="3.40.30.10">
    <property type="entry name" value="Glutaredoxin"/>
    <property type="match status" value="1"/>
</dbReference>
<proteinExistence type="predicted"/>
<comment type="caution">
    <text evidence="2">The sequence shown here is derived from an EMBL/GenBank/DDBJ whole genome shotgun (WGS) entry which is preliminary data.</text>
</comment>
<evidence type="ECO:0000313" key="3">
    <source>
        <dbReference type="Proteomes" id="UP000601435"/>
    </source>
</evidence>
<feature type="region of interest" description="Disordered" evidence="1">
    <location>
        <begin position="236"/>
        <end position="260"/>
    </location>
</feature>
<dbReference type="PROSITE" id="PS51354">
    <property type="entry name" value="GLUTAREDOXIN_2"/>
    <property type="match status" value="1"/>
</dbReference>
<dbReference type="OrthoDB" id="423313at2759"/>
<dbReference type="InterPro" id="IPR036249">
    <property type="entry name" value="Thioredoxin-like_sf"/>
</dbReference>
<protein>
    <submittedName>
        <fullName evidence="2">LOC34620909 protein</fullName>
    </submittedName>
</protein>
<dbReference type="AlphaFoldDB" id="A0A813C9G8"/>
<keyword evidence="3" id="KW-1185">Reference proteome</keyword>